<reference evidence="1 2" key="1">
    <citation type="submission" date="2014-07" db="EMBL/GenBank/DDBJ databases">
        <title>Draft Genome Sequences of Environmental Pseudomonas syringae strains.</title>
        <authorList>
            <person name="Baltrus D.A."/>
            <person name="Berge O."/>
            <person name="Morris C."/>
        </authorList>
    </citation>
    <scope>NUCLEOTIDE SEQUENCE [LARGE SCALE GENOMIC DNA]</scope>
    <source>
        <strain evidence="1 2">CEB003</strain>
    </source>
</reference>
<organism evidence="1 2">
    <name type="scientific">Pseudomonas syringae</name>
    <dbReference type="NCBI Taxonomy" id="317"/>
    <lineage>
        <taxon>Bacteria</taxon>
        <taxon>Pseudomonadati</taxon>
        <taxon>Pseudomonadota</taxon>
        <taxon>Gammaproteobacteria</taxon>
        <taxon>Pseudomonadales</taxon>
        <taxon>Pseudomonadaceae</taxon>
        <taxon>Pseudomonas</taxon>
    </lineage>
</organism>
<dbReference type="Proteomes" id="UP000028643">
    <property type="component" value="Unassembled WGS sequence"/>
</dbReference>
<evidence type="ECO:0000313" key="1">
    <source>
        <dbReference type="EMBL" id="KFE45958.1"/>
    </source>
</evidence>
<evidence type="ECO:0008006" key="3">
    <source>
        <dbReference type="Google" id="ProtNLM"/>
    </source>
</evidence>
<accession>A0A085URZ5</accession>
<dbReference type="PATRIC" id="fig|317.174.peg.5408"/>
<sequence length="158" mass="18032">MIRHELDELIKRLGQTYETLKSEGLASKKKPTGMFADDDELYLDIEAGLTISFYTETEVFEKLYITLSKTPSLHHVYKGQLPAPYEEAINQSAVHDLFGEPLYYSGPVKLPKPVGQTGGYEYYALDPKIYPNTRVQFQYLESMDVKTIVFSLIDKGHD</sequence>
<gene>
    <name evidence="1" type="ORF">IV02_26475</name>
</gene>
<dbReference type="RefSeq" id="WP_047578891.1">
    <property type="nucleotide sequence ID" value="NZ_JPQT01000141.1"/>
</dbReference>
<proteinExistence type="predicted"/>
<name>A0A085URZ5_PSESX</name>
<dbReference type="EMBL" id="JPQT01000141">
    <property type="protein sequence ID" value="KFE45958.1"/>
    <property type="molecule type" value="Genomic_DNA"/>
</dbReference>
<evidence type="ECO:0000313" key="2">
    <source>
        <dbReference type="Proteomes" id="UP000028643"/>
    </source>
</evidence>
<comment type="caution">
    <text evidence="1">The sequence shown here is derived from an EMBL/GenBank/DDBJ whole genome shotgun (WGS) entry which is preliminary data.</text>
</comment>
<dbReference type="Pfam" id="PF19929">
    <property type="entry name" value="DUF6392"/>
    <property type="match status" value="1"/>
</dbReference>
<dbReference type="InterPro" id="IPR045657">
    <property type="entry name" value="DUF6392"/>
</dbReference>
<protein>
    <recommendedName>
        <fullName evidence="3">Pyocin immunity protein</fullName>
    </recommendedName>
</protein>
<dbReference type="AlphaFoldDB" id="A0A085URZ5"/>